<keyword evidence="6" id="KW-0902">Two-component regulatory system</keyword>
<feature type="domain" description="PAC" evidence="9">
    <location>
        <begin position="224"/>
        <end position="276"/>
    </location>
</feature>
<dbReference type="InterPro" id="IPR035965">
    <property type="entry name" value="PAS-like_dom_sf"/>
</dbReference>
<dbReference type="Pfam" id="PF02518">
    <property type="entry name" value="HATPase_c"/>
    <property type="match status" value="1"/>
</dbReference>
<evidence type="ECO:0000256" key="6">
    <source>
        <dbReference type="ARBA" id="ARBA00023012"/>
    </source>
</evidence>
<evidence type="ECO:0000256" key="5">
    <source>
        <dbReference type="ARBA" id="ARBA00022777"/>
    </source>
</evidence>
<evidence type="ECO:0000259" key="7">
    <source>
        <dbReference type="PROSITE" id="PS50109"/>
    </source>
</evidence>
<evidence type="ECO:0000259" key="8">
    <source>
        <dbReference type="PROSITE" id="PS50112"/>
    </source>
</evidence>
<dbReference type="Pfam" id="PF08448">
    <property type="entry name" value="PAS_4"/>
    <property type="match status" value="1"/>
</dbReference>
<evidence type="ECO:0000313" key="11">
    <source>
        <dbReference type="Proteomes" id="UP000654345"/>
    </source>
</evidence>
<sequence length="652" mass="73395">MSDTEDFSQQFSASSPPRQIPCAHLHVLLDISLDALLLLDEAGKIVMANKHTEELFGYAEKELYGASFEFLFPSHLHEASLYEREQYFAIPQNYPKAEGLELYGQKKDGTEFPVEINLHQLILDDKLHALCVIHDMTDHKAEEREHATQALHLSLLTNLVNLAADAILIRDPVSRILFWNRGAEQLYGWSEQEALGRITHSLLETRFPQSQAATDEALEQKGAWEGELTHTSRDGRTIVVESRQALIRDDQGKPQAILEVNHDITEHRRQEQHSQGEKPGSNPLFLRILDSLSCGVFLVTGADARLLFANRSAHQVWGTQWPFLQPLLEFLRTHDITILNAQGQPYAPDEMATFRAFKKGEHVRALQSIVRRHDGKRLPILIYAEPFELPANMGLPASERAVLLMYQDITAIKEAEYLKDEFVEIVAHELQKPLNTLASYADLLQREIKPEDIPALTPHQQKAIAAITETTNSLSSLTEDLLDVTRLQAGRLVLNLQSVNIVPLIQQVTARLQATTNKHQIEFQASSETMLAHVDPSRLEQIMRNIIDNAIKYSPEGGPILVAFKEEPERQRILGKVQDQGIGIPKQQHGRVFGRFMRTDNARARQIPGMGLGLYLCHELIELMGGSICFDSEEGQGSTFYITCPLSPPSSL</sequence>
<keyword evidence="3" id="KW-0597">Phosphoprotein</keyword>
<evidence type="ECO:0000256" key="1">
    <source>
        <dbReference type="ARBA" id="ARBA00000085"/>
    </source>
</evidence>
<dbReference type="CDD" id="cd00082">
    <property type="entry name" value="HisKA"/>
    <property type="match status" value="1"/>
</dbReference>
<keyword evidence="4" id="KW-0808">Transferase</keyword>
<dbReference type="SUPFAM" id="SSF47384">
    <property type="entry name" value="Homodimeric domain of signal transducing histidine kinase"/>
    <property type="match status" value="1"/>
</dbReference>
<dbReference type="PANTHER" id="PTHR43047:SF72">
    <property type="entry name" value="OSMOSENSING HISTIDINE PROTEIN KINASE SLN1"/>
    <property type="match status" value="1"/>
</dbReference>
<dbReference type="SUPFAM" id="SSF55785">
    <property type="entry name" value="PYP-like sensor domain (PAS domain)"/>
    <property type="match status" value="3"/>
</dbReference>
<dbReference type="PROSITE" id="PS50112">
    <property type="entry name" value="PAS"/>
    <property type="match status" value="2"/>
</dbReference>
<dbReference type="PANTHER" id="PTHR43047">
    <property type="entry name" value="TWO-COMPONENT HISTIDINE PROTEIN KINASE"/>
    <property type="match status" value="1"/>
</dbReference>
<dbReference type="SMART" id="SM00091">
    <property type="entry name" value="PAS"/>
    <property type="match status" value="3"/>
</dbReference>
<organism evidence="10 11">
    <name type="scientific">Ktedonobacter robiniae</name>
    <dbReference type="NCBI Taxonomy" id="2778365"/>
    <lineage>
        <taxon>Bacteria</taxon>
        <taxon>Bacillati</taxon>
        <taxon>Chloroflexota</taxon>
        <taxon>Ktedonobacteria</taxon>
        <taxon>Ktedonobacterales</taxon>
        <taxon>Ktedonobacteraceae</taxon>
        <taxon>Ktedonobacter</taxon>
    </lineage>
</organism>
<evidence type="ECO:0000313" key="10">
    <source>
        <dbReference type="EMBL" id="GHO57013.1"/>
    </source>
</evidence>
<dbReference type="CDD" id="cd00130">
    <property type="entry name" value="PAS"/>
    <property type="match status" value="2"/>
</dbReference>
<dbReference type="PRINTS" id="PR00344">
    <property type="entry name" value="BCTRLSENSOR"/>
</dbReference>
<comment type="caution">
    <text evidence="10">The sequence shown here is derived from an EMBL/GenBank/DDBJ whole genome shotgun (WGS) entry which is preliminary data.</text>
</comment>
<evidence type="ECO:0000256" key="4">
    <source>
        <dbReference type="ARBA" id="ARBA00022679"/>
    </source>
</evidence>
<dbReference type="Gene3D" id="3.30.450.20">
    <property type="entry name" value="PAS domain"/>
    <property type="match status" value="3"/>
</dbReference>
<evidence type="ECO:0000256" key="3">
    <source>
        <dbReference type="ARBA" id="ARBA00022553"/>
    </source>
</evidence>
<dbReference type="EMBL" id="BNJG01000002">
    <property type="protein sequence ID" value="GHO57013.1"/>
    <property type="molecule type" value="Genomic_DNA"/>
</dbReference>
<dbReference type="InterPro" id="IPR036890">
    <property type="entry name" value="HATPase_C_sf"/>
</dbReference>
<keyword evidence="5" id="KW-0418">Kinase</keyword>
<dbReference type="SUPFAM" id="SSF55874">
    <property type="entry name" value="ATPase domain of HSP90 chaperone/DNA topoisomerase II/histidine kinase"/>
    <property type="match status" value="1"/>
</dbReference>
<feature type="domain" description="PAS" evidence="8">
    <location>
        <begin position="152"/>
        <end position="220"/>
    </location>
</feature>
<dbReference type="PROSITE" id="PS50113">
    <property type="entry name" value="PAC"/>
    <property type="match status" value="1"/>
</dbReference>
<dbReference type="InterPro" id="IPR000014">
    <property type="entry name" value="PAS"/>
</dbReference>
<dbReference type="Gene3D" id="3.30.565.10">
    <property type="entry name" value="Histidine kinase-like ATPase, C-terminal domain"/>
    <property type="match status" value="1"/>
</dbReference>
<dbReference type="SMART" id="SM00086">
    <property type="entry name" value="PAC"/>
    <property type="match status" value="2"/>
</dbReference>
<dbReference type="PROSITE" id="PS50109">
    <property type="entry name" value="HIS_KIN"/>
    <property type="match status" value="1"/>
</dbReference>
<dbReference type="EC" id="2.7.13.3" evidence="2"/>
<dbReference type="Gene3D" id="1.10.287.130">
    <property type="match status" value="1"/>
</dbReference>
<dbReference type="InterPro" id="IPR036097">
    <property type="entry name" value="HisK_dim/P_sf"/>
</dbReference>
<dbReference type="InterPro" id="IPR004358">
    <property type="entry name" value="Sig_transdc_His_kin-like_C"/>
</dbReference>
<reference evidence="10 11" key="1">
    <citation type="journal article" date="2021" name="Int. J. Syst. Evol. Microbiol.">
        <title>Reticulibacter mediterranei gen. nov., sp. nov., within the new family Reticulibacteraceae fam. nov., and Ktedonospora formicarum gen. nov., sp. nov., Ktedonobacter robiniae sp. nov., Dictyobacter formicarum sp. nov. and Dictyobacter arantiisoli sp. nov., belonging to the class Ktedonobacteria.</title>
        <authorList>
            <person name="Yabe S."/>
            <person name="Zheng Y."/>
            <person name="Wang C.M."/>
            <person name="Sakai Y."/>
            <person name="Abe K."/>
            <person name="Yokota A."/>
            <person name="Donadio S."/>
            <person name="Cavaletti L."/>
            <person name="Monciardini P."/>
        </authorList>
    </citation>
    <scope>NUCLEOTIDE SEQUENCE [LARGE SCALE GENOMIC DNA]</scope>
    <source>
        <strain evidence="10 11">SOSP1-30</strain>
    </source>
</reference>
<dbReference type="RefSeq" id="WP_201373458.1">
    <property type="nucleotide sequence ID" value="NZ_BNJG01000002.1"/>
</dbReference>
<dbReference type="Pfam" id="PF13188">
    <property type="entry name" value="PAS_8"/>
    <property type="match status" value="1"/>
</dbReference>
<feature type="domain" description="Histidine kinase" evidence="7">
    <location>
        <begin position="425"/>
        <end position="648"/>
    </location>
</feature>
<comment type="catalytic activity">
    <reaction evidence="1">
        <text>ATP + protein L-histidine = ADP + protein N-phospho-L-histidine.</text>
        <dbReference type="EC" id="2.7.13.3"/>
    </reaction>
</comment>
<dbReference type="NCBIfam" id="TIGR00229">
    <property type="entry name" value="sensory_box"/>
    <property type="match status" value="2"/>
</dbReference>
<gene>
    <name evidence="10" type="ORF">KSB_54880</name>
</gene>
<dbReference type="InterPro" id="IPR013656">
    <property type="entry name" value="PAS_4"/>
</dbReference>
<name>A0ABQ3UW70_9CHLR</name>
<dbReference type="InterPro" id="IPR000700">
    <property type="entry name" value="PAS-assoc_C"/>
</dbReference>
<accession>A0ABQ3UW70</accession>
<dbReference type="InterPro" id="IPR001610">
    <property type="entry name" value="PAC"/>
</dbReference>
<dbReference type="SMART" id="SM00388">
    <property type="entry name" value="HisKA"/>
    <property type="match status" value="1"/>
</dbReference>
<protein>
    <recommendedName>
        <fullName evidence="2">histidine kinase</fullName>
        <ecNumber evidence="2">2.7.13.3</ecNumber>
    </recommendedName>
</protein>
<dbReference type="InterPro" id="IPR003594">
    <property type="entry name" value="HATPase_dom"/>
</dbReference>
<keyword evidence="11" id="KW-1185">Reference proteome</keyword>
<dbReference type="InterPro" id="IPR005467">
    <property type="entry name" value="His_kinase_dom"/>
</dbReference>
<feature type="domain" description="PAS" evidence="8">
    <location>
        <begin position="28"/>
        <end position="74"/>
    </location>
</feature>
<dbReference type="SMART" id="SM00387">
    <property type="entry name" value="HATPase_c"/>
    <property type="match status" value="1"/>
</dbReference>
<dbReference type="Pfam" id="PF13426">
    <property type="entry name" value="PAS_9"/>
    <property type="match status" value="1"/>
</dbReference>
<proteinExistence type="predicted"/>
<dbReference type="InterPro" id="IPR003661">
    <property type="entry name" value="HisK_dim/P_dom"/>
</dbReference>
<evidence type="ECO:0000256" key="2">
    <source>
        <dbReference type="ARBA" id="ARBA00012438"/>
    </source>
</evidence>
<dbReference type="Proteomes" id="UP000654345">
    <property type="component" value="Unassembled WGS sequence"/>
</dbReference>
<dbReference type="Pfam" id="PF00512">
    <property type="entry name" value="HisKA"/>
    <property type="match status" value="1"/>
</dbReference>
<evidence type="ECO:0000259" key="9">
    <source>
        <dbReference type="PROSITE" id="PS50113"/>
    </source>
</evidence>